<dbReference type="SUPFAM" id="SSF46689">
    <property type="entry name" value="Homeodomain-like"/>
    <property type="match status" value="1"/>
</dbReference>
<dbReference type="InterPro" id="IPR009057">
    <property type="entry name" value="Homeodomain-like_sf"/>
</dbReference>
<dbReference type="Proteomes" id="UP001156441">
    <property type="component" value="Unassembled WGS sequence"/>
</dbReference>
<keyword evidence="4" id="KW-1185">Reference proteome</keyword>
<feature type="region of interest" description="Disordered" evidence="1">
    <location>
        <begin position="1"/>
        <end position="28"/>
    </location>
</feature>
<dbReference type="InterPro" id="IPR018925">
    <property type="entry name" value="XtmA-like_N"/>
</dbReference>
<accession>A0ABT2J9V9</accession>
<evidence type="ECO:0000313" key="4">
    <source>
        <dbReference type="Proteomes" id="UP001156441"/>
    </source>
</evidence>
<organism evidence="3 4">
    <name type="scientific">Actinophytocola gossypii</name>
    <dbReference type="NCBI Taxonomy" id="2812003"/>
    <lineage>
        <taxon>Bacteria</taxon>
        <taxon>Bacillati</taxon>
        <taxon>Actinomycetota</taxon>
        <taxon>Actinomycetes</taxon>
        <taxon>Pseudonocardiales</taxon>
        <taxon>Pseudonocardiaceae</taxon>
    </lineage>
</organism>
<dbReference type="Gene3D" id="1.10.10.60">
    <property type="entry name" value="Homeodomain-like"/>
    <property type="match status" value="1"/>
</dbReference>
<feature type="region of interest" description="Disordered" evidence="1">
    <location>
        <begin position="92"/>
        <end position="112"/>
    </location>
</feature>
<evidence type="ECO:0000259" key="2">
    <source>
        <dbReference type="Pfam" id="PF10668"/>
    </source>
</evidence>
<protein>
    <submittedName>
        <fullName evidence="3">Transposase</fullName>
    </submittedName>
</protein>
<name>A0ABT2J9V9_9PSEU</name>
<feature type="domain" description="PBSX phage terminase small subunit-like N-terminal" evidence="2">
    <location>
        <begin position="1"/>
        <end position="57"/>
    </location>
</feature>
<evidence type="ECO:0000313" key="3">
    <source>
        <dbReference type="EMBL" id="MCT2584646.1"/>
    </source>
</evidence>
<sequence>MKRLRHPNRDPLNRRQRNWNTPCATSEGTKPVAEVAKDLGISESRLRNWMSQAVADENGGSAVRLTSTEKKGPAELRRRNWQLQYEETRRHRAGIGDQHTTSIKKPQRSTADRHAYRTRRHSASVALPDQLEVPLLDRTRHLVRSITRHPAIPSMSRSQPPMELKASKWADLAKYALTHPVDLRRVVAVIRDAGGTMRSLDLTQTDISERLAVAADRAGLEALFEERGTNY</sequence>
<reference evidence="3 4" key="1">
    <citation type="submission" date="2021-02" db="EMBL/GenBank/DDBJ databases">
        <title>Actinophytocola xerophila sp. nov., isolated from soil of cotton cropping field.</title>
        <authorList>
            <person name="Huang R."/>
            <person name="Chen X."/>
            <person name="Ge X."/>
            <person name="Liu W."/>
        </authorList>
    </citation>
    <scope>NUCLEOTIDE SEQUENCE [LARGE SCALE GENOMIC DNA]</scope>
    <source>
        <strain evidence="3 4">S1-96</strain>
    </source>
</reference>
<gene>
    <name evidence="3" type="ORF">JT362_16115</name>
</gene>
<dbReference type="EMBL" id="JAFFZE010000012">
    <property type="protein sequence ID" value="MCT2584646.1"/>
    <property type="molecule type" value="Genomic_DNA"/>
</dbReference>
<dbReference type="RefSeq" id="WP_260192034.1">
    <property type="nucleotide sequence ID" value="NZ_JAFFZE010000012.1"/>
</dbReference>
<comment type="caution">
    <text evidence="3">The sequence shown here is derived from an EMBL/GenBank/DDBJ whole genome shotgun (WGS) entry which is preliminary data.</text>
</comment>
<feature type="compositionally biased region" description="Polar residues" evidence="1">
    <location>
        <begin position="18"/>
        <end position="28"/>
    </location>
</feature>
<proteinExistence type="predicted"/>
<dbReference type="Pfam" id="PF10668">
    <property type="entry name" value="Phage_terminase"/>
    <property type="match status" value="1"/>
</dbReference>
<evidence type="ECO:0000256" key="1">
    <source>
        <dbReference type="SAM" id="MobiDB-lite"/>
    </source>
</evidence>